<evidence type="ECO:0000313" key="2">
    <source>
        <dbReference type="Proteomes" id="UP001221189"/>
    </source>
</evidence>
<protein>
    <submittedName>
        <fullName evidence="1">Uncharacterized protein</fullName>
    </submittedName>
</protein>
<organism evidence="1 2">
    <name type="scientific">Roseateles albus</name>
    <dbReference type="NCBI Taxonomy" id="2987525"/>
    <lineage>
        <taxon>Bacteria</taxon>
        <taxon>Pseudomonadati</taxon>
        <taxon>Pseudomonadota</taxon>
        <taxon>Betaproteobacteria</taxon>
        <taxon>Burkholderiales</taxon>
        <taxon>Sphaerotilaceae</taxon>
        <taxon>Roseateles</taxon>
    </lineage>
</organism>
<proteinExistence type="predicted"/>
<dbReference type="EMBL" id="JAQQXT010000014">
    <property type="protein sequence ID" value="MDC8773710.1"/>
    <property type="molecule type" value="Genomic_DNA"/>
</dbReference>
<dbReference type="RefSeq" id="WP_263533361.1">
    <property type="nucleotide sequence ID" value="NZ_JAQQXT010000014.1"/>
</dbReference>
<comment type="caution">
    <text evidence="1">The sequence shown here is derived from an EMBL/GenBank/DDBJ whole genome shotgun (WGS) entry which is preliminary data.</text>
</comment>
<sequence>MKTFAVSKVGLDAGGRITSVLWGQVDTERNVWAAPEVEAPVLAAVEALSAGDRVFALFPSLHGHVPERQFVVADYDGGRATIVMDGPATHEREVHDMDRLG</sequence>
<dbReference type="Proteomes" id="UP001221189">
    <property type="component" value="Unassembled WGS sequence"/>
</dbReference>
<name>A0ABT5KIL2_9BURK</name>
<reference evidence="1 2" key="1">
    <citation type="submission" date="2022-10" db="EMBL/GenBank/DDBJ databases">
        <title>Paucibacter sp. hw1 Genome sequencing.</title>
        <authorList>
            <person name="Park S."/>
        </authorList>
    </citation>
    <scope>NUCLEOTIDE SEQUENCE [LARGE SCALE GENOMIC DNA]</scope>
    <source>
        <strain evidence="2">hw1</strain>
    </source>
</reference>
<gene>
    <name evidence="1" type="ORF">PRZ03_19220</name>
</gene>
<accession>A0ABT5KIL2</accession>
<evidence type="ECO:0000313" key="1">
    <source>
        <dbReference type="EMBL" id="MDC8773710.1"/>
    </source>
</evidence>
<keyword evidence="2" id="KW-1185">Reference proteome</keyword>